<evidence type="ECO:0000256" key="4">
    <source>
        <dbReference type="ARBA" id="ARBA00022475"/>
    </source>
</evidence>
<dbReference type="Proteomes" id="UP000744555">
    <property type="component" value="Unassembled WGS sequence"/>
</dbReference>
<gene>
    <name evidence="11" type="ORF">A9179_06075</name>
</gene>
<keyword evidence="12" id="KW-1185">Reference proteome</keyword>
<evidence type="ECO:0000256" key="1">
    <source>
        <dbReference type="ARBA" id="ARBA00002254"/>
    </source>
</evidence>
<comment type="caution">
    <text evidence="11">The sequence shown here is derived from an EMBL/GenBank/DDBJ whole genome shotgun (WGS) entry which is preliminary data.</text>
</comment>
<dbReference type="RefSeq" id="WP_187804951.1">
    <property type="nucleotide sequence ID" value="NZ_LZEU01000001.1"/>
</dbReference>
<keyword evidence="10" id="KW-0997">Cell inner membrane</keyword>
<keyword evidence="7 10" id="KW-0283">Flagellar rotation</keyword>
<organism evidence="11 12">
    <name type="scientific">Aquipseudomonas alcaligenes</name>
    <name type="common">Pseudomonas alcaligenes</name>
    <dbReference type="NCBI Taxonomy" id="43263"/>
    <lineage>
        <taxon>Bacteria</taxon>
        <taxon>Pseudomonadati</taxon>
        <taxon>Pseudomonadota</taxon>
        <taxon>Gammaproteobacteria</taxon>
        <taxon>Pseudomonadales</taxon>
        <taxon>Pseudomonadaceae</taxon>
        <taxon>Aquipseudomonas</taxon>
    </lineage>
</organism>
<keyword evidence="9 10" id="KW-0472">Membrane</keyword>
<keyword evidence="11" id="KW-0282">Flagellum</keyword>
<name>A0ABR7RYP1_AQUAC</name>
<evidence type="ECO:0000313" key="11">
    <source>
        <dbReference type="EMBL" id="MBC9249839.1"/>
    </source>
</evidence>
<keyword evidence="8" id="KW-1133">Transmembrane helix</keyword>
<evidence type="ECO:0000313" key="12">
    <source>
        <dbReference type="Proteomes" id="UP000744555"/>
    </source>
</evidence>
<reference evidence="11 12" key="1">
    <citation type="submission" date="2016-06" db="EMBL/GenBank/DDBJ databases">
        <authorList>
            <person name="Ramos C."/>
            <person name="Pintado A."/>
            <person name="Crespo-Gomez J.I."/>
        </authorList>
    </citation>
    <scope>NUCLEOTIDE SEQUENCE [LARGE SCALE GENOMIC DNA]</scope>
    <source>
        <strain evidence="11 12">AVO110</strain>
    </source>
</reference>
<comment type="similarity">
    <text evidence="3 10">Belongs to the FliL family.</text>
</comment>
<comment type="subcellular location">
    <subcellularLocation>
        <location evidence="10">Cell inner membrane</location>
    </subcellularLocation>
    <subcellularLocation>
        <location evidence="2">Cell membrane</location>
        <topology evidence="2">Single-pass membrane protein</topology>
    </subcellularLocation>
</comment>
<dbReference type="EMBL" id="LZEU01000001">
    <property type="protein sequence ID" value="MBC9249839.1"/>
    <property type="molecule type" value="Genomic_DNA"/>
</dbReference>
<evidence type="ECO:0000256" key="5">
    <source>
        <dbReference type="ARBA" id="ARBA00022500"/>
    </source>
</evidence>
<keyword evidence="11" id="KW-0966">Cell projection</keyword>
<protein>
    <recommendedName>
        <fullName evidence="10">Flagellar protein FliL</fullName>
    </recommendedName>
</protein>
<evidence type="ECO:0000256" key="6">
    <source>
        <dbReference type="ARBA" id="ARBA00022692"/>
    </source>
</evidence>
<evidence type="ECO:0000256" key="2">
    <source>
        <dbReference type="ARBA" id="ARBA00004162"/>
    </source>
</evidence>
<keyword evidence="4" id="KW-1003">Cell membrane</keyword>
<evidence type="ECO:0000256" key="10">
    <source>
        <dbReference type="RuleBase" id="RU364125"/>
    </source>
</evidence>
<keyword evidence="11" id="KW-0969">Cilium</keyword>
<sequence length="176" mass="18646">MAMPRVILLMLFLNMAVVLGGVVTNYLLLKPLLHGGPAPAAAAPAAPGGEAQAGTDGAIAEVAAGAEGAEEPGEYTFFPVQKVIVSLRGEQGEHYFVLDLVLQAEAEADKKKLEQADPMVRSSAVAYLSSLKFEELRALPIPELQGRLETALLADFAGRKVLAPFQHVLVSKMLVQ</sequence>
<dbReference type="InterPro" id="IPR005503">
    <property type="entry name" value="FliL"/>
</dbReference>
<evidence type="ECO:0000256" key="8">
    <source>
        <dbReference type="ARBA" id="ARBA00022989"/>
    </source>
</evidence>
<accession>A0ABR7RYP1</accession>
<comment type="function">
    <text evidence="1 10">Controls the rotational direction of flagella during chemotaxis.</text>
</comment>
<dbReference type="Pfam" id="PF03748">
    <property type="entry name" value="FliL"/>
    <property type="match status" value="1"/>
</dbReference>
<proteinExistence type="inferred from homology"/>
<evidence type="ECO:0000256" key="9">
    <source>
        <dbReference type="ARBA" id="ARBA00023136"/>
    </source>
</evidence>
<keyword evidence="6" id="KW-0812">Transmembrane</keyword>
<keyword evidence="5 10" id="KW-0145">Chemotaxis</keyword>
<evidence type="ECO:0000256" key="3">
    <source>
        <dbReference type="ARBA" id="ARBA00008281"/>
    </source>
</evidence>
<evidence type="ECO:0000256" key="7">
    <source>
        <dbReference type="ARBA" id="ARBA00022779"/>
    </source>
</evidence>